<dbReference type="OrthoDB" id="27543at2759"/>
<reference evidence="3 4" key="1">
    <citation type="submission" date="2014-04" db="EMBL/GenBank/DDBJ databases">
        <authorList>
            <consortium name="DOE Joint Genome Institute"/>
            <person name="Kuo A."/>
            <person name="Kohler A."/>
            <person name="Costa M.D."/>
            <person name="Nagy L.G."/>
            <person name="Floudas D."/>
            <person name="Copeland A."/>
            <person name="Barry K.W."/>
            <person name="Cichocki N."/>
            <person name="Veneault-Fourrey C."/>
            <person name="LaButti K."/>
            <person name="Lindquist E.A."/>
            <person name="Lipzen A."/>
            <person name="Lundell T."/>
            <person name="Morin E."/>
            <person name="Murat C."/>
            <person name="Sun H."/>
            <person name="Tunlid A."/>
            <person name="Henrissat B."/>
            <person name="Grigoriev I.V."/>
            <person name="Hibbett D.S."/>
            <person name="Martin F."/>
            <person name="Nordberg H.P."/>
            <person name="Cantor M.N."/>
            <person name="Hua S.X."/>
        </authorList>
    </citation>
    <scope>NUCLEOTIDE SEQUENCE [LARGE SCALE GENOMIC DNA]</scope>
    <source>
        <strain evidence="3 4">441</strain>
    </source>
</reference>
<keyword evidence="2" id="KW-0653">Protein transport</keyword>
<evidence type="ECO:0000313" key="4">
    <source>
        <dbReference type="Proteomes" id="UP000054018"/>
    </source>
</evidence>
<dbReference type="PIRSF" id="PIRSF028983">
    <property type="entry name" value="BCP1"/>
    <property type="match status" value="1"/>
</dbReference>
<protein>
    <recommendedName>
        <fullName evidence="2">Protein BCP1</fullName>
    </recommendedName>
</protein>
<dbReference type="PANTHER" id="PTHR13261">
    <property type="entry name" value="BRCA2 AND CDKN1A INTERACTING PROTEIN"/>
    <property type="match status" value="1"/>
</dbReference>
<organism evidence="3 4">
    <name type="scientific">Pisolithus microcarpus 441</name>
    <dbReference type="NCBI Taxonomy" id="765257"/>
    <lineage>
        <taxon>Eukaryota</taxon>
        <taxon>Fungi</taxon>
        <taxon>Dikarya</taxon>
        <taxon>Basidiomycota</taxon>
        <taxon>Agaricomycotina</taxon>
        <taxon>Agaricomycetes</taxon>
        <taxon>Agaricomycetidae</taxon>
        <taxon>Boletales</taxon>
        <taxon>Sclerodermatineae</taxon>
        <taxon>Pisolithaceae</taxon>
        <taxon>Pisolithus</taxon>
    </lineage>
</organism>
<keyword evidence="2" id="KW-0539">Nucleus</keyword>
<dbReference type="Pfam" id="PF13862">
    <property type="entry name" value="BCCIP"/>
    <property type="match status" value="1"/>
</dbReference>
<reference evidence="4" key="2">
    <citation type="submission" date="2015-01" db="EMBL/GenBank/DDBJ databases">
        <title>Evolutionary Origins and Diversification of the Mycorrhizal Mutualists.</title>
        <authorList>
            <consortium name="DOE Joint Genome Institute"/>
            <consortium name="Mycorrhizal Genomics Consortium"/>
            <person name="Kohler A."/>
            <person name="Kuo A."/>
            <person name="Nagy L.G."/>
            <person name="Floudas D."/>
            <person name="Copeland A."/>
            <person name="Barry K.W."/>
            <person name="Cichocki N."/>
            <person name="Veneault-Fourrey C."/>
            <person name="LaButti K."/>
            <person name="Lindquist E.A."/>
            <person name="Lipzen A."/>
            <person name="Lundell T."/>
            <person name="Morin E."/>
            <person name="Murat C."/>
            <person name="Riley R."/>
            <person name="Ohm R."/>
            <person name="Sun H."/>
            <person name="Tunlid A."/>
            <person name="Henrissat B."/>
            <person name="Grigoriev I.V."/>
            <person name="Hibbett D.S."/>
            <person name="Martin F."/>
        </authorList>
    </citation>
    <scope>NUCLEOTIDE SEQUENCE [LARGE SCALE GENOMIC DNA]</scope>
    <source>
        <strain evidence="4">441</strain>
    </source>
</reference>
<accession>A0A0C9ZL13</accession>
<evidence type="ECO:0000256" key="1">
    <source>
        <dbReference type="ARBA" id="ARBA00006781"/>
    </source>
</evidence>
<comment type="subcellular location">
    <subcellularLocation>
        <location evidence="2">Nucleus</location>
    </subcellularLocation>
</comment>
<keyword evidence="2" id="KW-0813">Transport</keyword>
<comment type="function">
    <text evidence="2">Involved in nuclear export, actin cytoskeleton organization and vesicular transport.</text>
</comment>
<dbReference type="EMBL" id="KN833762">
    <property type="protein sequence ID" value="KIK20593.1"/>
    <property type="molecule type" value="Genomic_DNA"/>
</dbReference>
<dbReference type="GO" id="GO:0015031">
    <property type="term" value="P:protein transport"/>
    <property type="evidence" value="ECO:0007669"/>
    <property type="project" value="UniProtKB-KW"/>
</dbReference>
<dbReference type="AlphaFoldDB" id="A0A0C9ZL13"/>
<dbReference type="InterPro" id="IPR025602">
    <property type="entry name" value="BCP1_family"/>
</dbReference>
<dbReference type="GO" id="GO:0005634">
    <property type="term" value="C:nucleus"/>
    <property type="evidence" value="ECO:0007669"/>
    <property type="project" value="UniProtKB-SubCell"/>
</dbReference>
<comment type="similarity">
    <text evidence="1 2">Belongs to the BCP1 family.</text>
</comment>
<proteinExistence type="inferred from homology"/>
<evidence type="ECO:0000313" key="3">
    <source>
        <dbReference type="EMBL" id="KIK20593.1"/>
    </source>
</evidence>
<dbReference type="HOGENOM" id="CLU_068770_2_0_1"/>
<gene>
    <name evidence="3" type="ORF">PISMIDRAFT_682190</name>
</gene>
<evidence type="ECO:0000256" key="2">
    <source>
        <dbReference type="PIRNR" id="PIRNR028983"/>
    </source>
</evidence>
<sequence length="325" mass="35374">MSRDFTDSTGKSACGPVSTADALLWLFLAVMSKRKQGSDEDMDYDSSDEEAPTSVDVDFDFYNLNAEVDYHAINRLLIQLFGADAEGLQTGSLADLVLSTADSGVGSTIKTDGEDSDPCAFLTVLSCDAHRDNPAIRALLEYMLSKTSKDPVFHSTLSSLLAPKTQVQNQAQTHVGLVLCERLINMPVQTVPPMYRMLVEEIKDAVADGDPYNFTHYLFISRVYRLTAEEEEAMVAAQRNSKRYKSGGTSGLGRGGDGVYGFHPEDEEVMKVATHVLTYSYTKAPPRDAESIGLDVGGRVMLVPADRFGALVRTIGEVFSAPNST</sequence>
<dbReference type="STRING" id="765257.A0A0C9ZL13"/>
<keyword evidence="4" id="KW-1185">Reference proteome</keyword>
<name>A0A0C9ZL13_9AGAM</name>
<dbReference type="Proteomes" id="UP000054018">
    <property type="component" value="Unassembled WGS sequence"/>
</dbReference>
<dbReference type="PANTHER" id="PTHR13261:SF0">
    <property type="entry name" value="BRCA2 AND CDKN1A-INTERACTING PROTEIN"/>
    <property type="match status" value="1"/>
</dbReference>